<evidence type="ECO:0000313" key="3">
    <source>
        <dbReference type="Proteomes" id="UP000472276"/>
    </source>
</evidence>
<feature type="transmembrane region" description="Helical" evidence="1">
    <location>
        <begin position="32"/>
        <end position="55"/>
    </location>
</feature>
<reference evidence="2" key="3">
    <citation type="submission" date="2025-09" db="UniProtKB">
        <authorList>
            <consortium name="Ensembl"/>
        </authorList>
    </citation>
    <scope>IDENTIFICATION</scope>
</reference>
<accession>A0AAZ1XT70</accession>
<reference evidence="2" key="2">
    <citation type="submission" date="2025-08" db="UniProtKB">
        <authorList>
            <consortium name="Ensembl"/>
        </authorList>
    </citation>
    <scope>IDENTIFICATION</scope>
</reference>
<reference evidence="3" key="1">
    <citation type="submission" date="2020-03" db="EMBL/GenBank/DDBJ databases">
        <title>Evolution of repeat sequences and sex chromosomes of tilapia species revealed by chromosome-level genomes.</title>
        <authorList>
            <person name="Xu L."/>
            <person name="Tao W."/>
            <person name="Wang D."/>
            <person name="Zhou Q."/>
        </authorList>
    </citation>
    <scope>NUCLEOTIDE SEQUENCE [LARGE SCALE GENOMIC DNA]</scope>
    <source>
        <strain evidence="3">Israel</strain>
    </source>
</reference>
<name>A0AAZ1XT70_OREAU</name>
<evidence type="ECO:0000256" key="1">
    <source>
        <dbReference type="SAM" id="Phobius"/>
    </source>
</evidence>
<dbReference type="Ensembl" id="ENSOABT00000080525.1">
    <property type="protein sequence ID" value="ENSOABP00000071511.1"/>
    <property type="gene ID" value="ENSOABG00000032382.1"/>
</dbReference>
<dbReference type="NCBIfam" id="TIGR01167">
    <property type="entry name" value="LPXTG_anchor"/>
    <property type="match status" value="1"/>
</dbReference>
<protein>
    <submittedName>
        <fullName evidence="2">Uncharacterized protein</fullName>
    </submittedName>
</protein>
<dbReference type="AlphaFoldDB" id="A0AAZ1XT70"/>
<keyword evidence="3" id="KW-1185">Reference proteome</keyword>
<sequence>MLLMRLCRKQLLTPHTCFSPAGQTGGDTGGSVGLIVGLIVPALLLVAAGAGFLIYRKHKQQNRDFN</sequence>
<evidence type="ECO:0000313" key="2">
    <source>
        <dbReference type="Ensembl" id="ENSOABP00000071511.1"/>
    </source>
</evidence>
<keyword evidence="1" id="KW-0812">Transmembrane</keyword>
<keyword evidence="1" id="KW-0472">Membrane</keyword>
<keyword evidence="1" id="KW-1133">Transmembrane helix</keyword>
<organism evidence="2 3">
    <name type="scientific">Oreochromis aureus</name>
    <name type="common">Israeli tilapia</name>
    <name type="synonym">Chromis aureus</name>
    <dbReference type="NCBI Taxonomy" id="47969"/>
    <lineage>
        <taxon>Eukaryota</taxon>
        <taxon>Metazoa</taxon>
        <taxon>Chordata</taxon>
        <taxon>Craniata</taxon>
        <taxon>Vertebrata</taxon>
        <taxon>Euteleostomi</taxon>
        <taxon>Actinopterygii</taxon>
        <taxon>Neopterygii</taxon>
        <taxon>Teleostei</taxon>
        <taxon>Neoteleostei</taxon>
        <taxon>Acanthomorphata</taxon>
        <taxon>Ovalentaria</taxon>
        <taxon>Cichlomorphae</taxon>
        <taxon>Cichliformes</taxon>
        <taxon>Cichlidae</taxon>
        <taxon>African cichlids</taxon>
        <taxon>Pseudocrenilabrinae</taxon>
        <taxon>Oreochromini</taxon>
        <taxon>Oreochromis</taxon>
    </lineage>
</organism>
<dbReference type="Proteomes" id="UP000472276">
    <property type="component" value="Unassembled WGS sequence"/>
</dbReference>
<proteinExistence type="predicted"/>